<dbReference type="EMBL" id="LAZR01036381">
    <property type="protein sequence ID" value="KKL24999.1"/>
    <property type="molecule type" value="Genomic_DNA"/>
</dbReference>
<protein>
    <submittedName>
        <fullName evidence="1">Uncharacterized protein</fullName>
    </submittedName>
</protein>
<sequence>MRVGIIRPDSSLHDSELATDFHFVLAQQCLASEAYSTYYREAAERGEFVLLDNGAAELGRSVSAEDLLKACELINPSVVVAPDVLFDSDATIFRTMQFLGRVGGRYKVMAVPQGRNDEDYLETFHLFNQQSSIAWLGLTKYATPAFGSRVALLKIIEPIVDKPCHLLGLWYDALELLEEKQFSFAKSTDSSRPVKLALQGLHMLEHKRYTKDPALQFFEHVLTEEERALAISNAHCFISLAGGL</sequence>
<organism evidence="1">
    <name type="scientific">marine sediment metagenome</name>
    <dbReference type="NCBI Taxonomy" id="412755"/>
    <lineage>
        <taxon>unclassified sequences</taxon>
        <taxon>metagenomes</taxon>
        <taxon>ecological metagenomes</taxon>
    </lineage>
</organism>
<gene>
    <name evidence="1" type="ORF">LCGC14_2409720</name>
</gene>
<evidence type="ECO:0000313" key="1">
    <source>
        <dbReference type="EMBL" id="KKL24999.1"/>
    </source>
</evidence>
<name>A0A0F9BSQ8_9ZZZZ</name>
<dbReference type="AlphaFoldDB" id="A0A0F9BSQ8"/>
<accession>A0A0F9BSQ8</accession>
<comment type="caution">
    <text evidence="1">The sequence shown here is derived from an EMBL/GenBank/DDBJ whole genome shotgun (WGS) entry which is preliminary data.</text>
</comment>
<proteinExistence type="predicted"/>
<reference evidence="1" key="1">
    <citation type="journal article" date="2015" name="Nature">
        <title>Complex archaea that bridge the gap between prokaryotes and eukaryotes.</title>
        <authorList>
            <person name="Spang A."/>
            <person name="Saw J.H."/>
            <person name="Jorgensen S.L."/>
            <person name="Zaremba-Niedzwiedzka K."/>
            <person name="Martijn J."/>
            <person name="Lind A.E."/>
            <person name="van Eijk R."/>
            <person name="Schleper C."/>
            <person name="Guy L."/>
            <person name="Ettema T.J."/>
        </authorList>
    </citation>
    <scope>NUCLEOTIDE SEQUENCE</scope>
</reference>